<keyword evidence="2" id="KW-1185">Reference proteome</keyword>
<proteinExistence type="predicted"/>
<accession>A0ACC2BSB1</accession>
<reference evidence="2" key="1">
    <citation type="journal article" date="2024" name="Proc. Natl. Acad. Sci. U.S.A.">
        <title>Extraordinary preservation of gene collinearity over three hundred million years revealed in homosporous lycophytes.</title>
        <authorList>
            <person name="Li C."/>
            <person name="Wickell D."/>
            <person name="Kuo L.Y."/>
            <person name="Chen X."/>
            <person name="Nie B."/>
            <person name="Liao X."/>
            <person name="Peng D."/>
            <person name="Ji J."/>
            <person name="Jenkins J."/>
            <person name="Williams M."/>
            <person name="Shu S."/>
            <person name="Plott C."/>
            <person name="Barry K."/>
            <person name="Rajasekar S."/>
            <person name="Grimwood J."/>
            <person name="Han X."/>
            <person name="Sun S."/>
            <person name="Hou Z."/>
            <person name="He W."/>
            <person name="Dai G."/>
            <person name="Sun C."/>
            <person name="Schmutz J."/>
            <person name="Leebens-Mack J.H."/>
            <person name="Li F.W."/>
            <person name="Wang L."/>
        </authorList>
    </citation>
    <scope>NUCLEOTIDE SEQUENCE [LARGE SCALE GENOMIC DNA]</scope>
    <source>
        <strain evidence="2">cv. PW_Plant_1</strain>
    </source>
</reference>
<gene>
    <name evidence="1" type="ORF">O6H91_13G009500</name>
</gene>
<protein>
    <submittedName>
        <fullName evidence="1">Uncharacterized protein</fullName>
    </submittedName>
</protein>
<dbReference type="Proteomes" id="UP001162992">
    <property type="component" value="Chromosome 13"/>
</dbReference>
<evidence type="ECO:0000313" key="2">
    <source>
        <dbReference type="Proteomes" id="UP001162992"/>
    </source>
</evidence>
<comment type="caution">
    <text evidence="1">The sequence shown here is derived from an EMBL/GenBank/DDBJ whole genome shotgun (WGS) entry which is preliminary data.</text>
</comment>
<dbReference type="EMBL" id="CM055104">
    <property type="protein sequence ID" value="KAJ7532565.1"/>
    <property type="molecule type" value="Genomic_DNA"/>
</dbReference>
<organism evidence="1 2">
    <name type="scientific">Diphasiastrum complanatum</name>
    <name type="common">Issler's clubmoss</name>
    <name type="synonym">Lycopodium complanatum</name>
    <dbReference type="NCBI Taxonomy" id="34168"/>
    <lineage>
        <taxon>Eukaryota</taxon>
        <taxon>Viridiplantae</taxon>
        <taxon>Streptophyta</taxon>
        <taxon>Embryophyta</taxon>
        <taxon>Tracheophyta</taxon>
        <taxon>Lycopodiopsida</taxon>
        <taxon>Lycopodiales</taxon>
        <taxon>Lycopodiaceae</taxon>
        <taxon>Lycopodioideae</taxon>
        <taxon>Diphasiastrum</taxon>
    </lineage>
</organism>
<sequence>MSNWEDELDFDDFDFRTLLKGPFSRTLGPPAEDPPIIAGASSISLRKSSVSPFRKTSDSFTDGGHQRTEKSDLSLDALEQPQARRSKFENDLQAPIKRQRLERHGLSVNYSENCKERRTKFLSDFNGDDCLQDFEVQRDSSRNILDEKSTDMKFDNSGEAYNGQRGMLNQKIIASPCYTSQTACNAASRNDLQDTIDWNTFDDGKAIEYSHPDVRSIASKGIEEGSQRSYFAGCDDVDSARRISHPETRVEDVPMPLETELCHSKNLAENSASTFKDGIDVNLEDRIPTLGEILRSSACVYQELLEISGDLEKADRPVLDLEEQIDLDFISNAYNPNGRFKGNSKDFVEGEREPAPWDQHVQGWKPPSSSRNFISSLAASSTNHGRNESVLPHSQVGRIEEITAKSTHFLSKSDRPLSLANRNLLERLKRQPVSSTPTNVPAQNGVNREAISIFDLTIEDGSENEASIEPSTQRNLSLTNALHRTVGNARNNQGKLFKMAEPTRATAGNPVRRHLQTASDLRRTEPEHHDQNPVTEKGHQADLLAKAGIRGNSIGEAGEPHSALRDSMLDLEQETNERSSSYETQELQLSGNRFEGNFLINHQKQPLSKGKKPVHIEASEPVPFSSHETNYDKEQSPPLNQLTYTIPGPAGAVQKCLGQRIQQSDPEFNANFDNADYLRKASRLRADSTDDTDFKSGAWMTALNFLGIENITSVQYSKQISTISSIKRSPNQSRIPKLLAVVKTCTPNGFGDAFVTLKDPTGVVSGTVYRKVLAETEFGRDIAPGAVLILNKVAVFRPSLRAEYLNITVNNVLQVFKKETIAPTRTWRYS</sequence>
<name>A0ACC2BSB1_DIPCM</name>
<evidence type="ECO:0000313" key="1">
    <source>
        <dbReference type="EMBL" id="KAJ7532565.1"/>
    </source>
</evidence>